<evidence type="ECO:0000313" key="2">
    <source>
        <dbReference type="EMBL" id="MBA8808373.1"/>
    </source>
</evidence>
<dbReference type="InterPro" id="IPR023213">
    <property type="entry name" value="CAT-like_dom_sf"/>
</dbReference>
<sequence length="459" mass="49105">MSALAADAGTVVLPATYLQQEWVAAVGGRESNHNIPHAIEITGPVDLGDLAAVLAALVERHETMRAAFVRTEAGIAQQVVAPFRPDLGFEDLSHLPQTARRAALEELAVQRCEQPVDLFTAPLWSAVVVRMAPRHHVLLTVWHHAVFDGWSNAVLFRDFHQLYRARLDPGYPPPPAPKVQAGDYAAHERTLGLGANAGYWGEQFPADPPRLPVERTGPDDPLWLEAHPLPLVAAAAAGAVLRLGAQHGAKPASALRALVLASLAPYLGDDVMIGCVTANRDAPGVSQTVGLVSDHVPVRVDLRDNPSFGELAGRVHDATRRAHLHRVPVGVLRQELPGAIRPDGSLFDLSINYMPHVRARAVTITAADGGSIGMLLRPLPTDRLRPRMASSFSGAVRLGFQLRHSYEGHVSGDLWAHRPAFATRTLDELTGNLGRAAHAVLASPGRGIRDLAVRGGGAG</sequence>
<dbReference type="SUPFAM" id="SSF52777">
    <property type="entry name" value="CoA-dependent acyltransferases"/>
    <property type="match status" value="2"/>
</dbReference>
<accession>A0A7W3J8S5</accession>
<dbReference type="AlphaFoldDB" id="A0A7W3J8S5"/>
<organism evidence="2 3">
    <name type="scientific">Promicromonospora sukumoe</name>
    <dbReference type="NCBI Taxonomy" id="88382"/>
    <lineage>
        <taxon>Bacteria</taxon>
        <taxon>Bacillati</taxon>
        <taxon>Actinomycetota</taxon>
        <taxon>Actinomycetes</taxon>
        <taxon>Micrococcales</taxon>
        <taxon>Promicromonosporaceae</taxon>
        <taxon>Promicromonospora</taxon>
    </lineage>
</organism>
<comment type="caution">
    <text evidence="2">The sequence shown here is derived from an EMBL/GenBank/DDBJ whole genome shotgun (WGS) entry which is preliminary data.</text>
</comment>
<name>A0A7W3J8S5_9MICO</name>
<dbReference type="GO" id="GO:0044550">
    <property type="term" value="P:secondary metabolite biosynthetic process"/>
    <property type="evidence" value="ECO:0007669"/>
    <property type="project" value="TreeGrafter"/>
</dbReference>
<dbReference type="GO" id="GO:0003824">
    <property type="term" value="F:catalytic activity"/>
    <property type="evidence" value="ECO:0007669"/>
    <property type="project" value="InterPro"/>
</dbReference>
<gene>
    <name evidence="2" type="ORF">FHX71_002315</name>
</gene>
<dbReference type="Gene3D" id="3.30.559.10">
    <property type="entry name" value="Chloramphenicol acetyltransferase-like domain"/>
    <property type="match status" value="1"/>
</dbReference>
<keyword evidence="3" id="KW-1185">Reference proteome</keyword>
<proteinExistence type="predicted"/>
<dbReference type="InterPro" id="IPR001242">
    <property type="entry name" value="Condensation_dom"/>
</dbReference>
<dbReference type="Pfam" id="PF00668">
    <property type="entry name" value="Condensation"/>
    <property type="match status" value="1"/>
</dbReference>
<dbReference type="GO" id="GO:0008610">
    <property type="term" value="P:lipid biosynthetic process"/>
    <property type="evidence" value="ECO:0007669"/>
    <property type="project" value="UniProtKB-ARBA"/>
</dbReference>
<dbReference type="GO" id="GO:0005737">
    <property type="term" value="C:cytoplasm"/>
    <property type="evidence" value="ECO:0007669"/>
    <property type="project" value="TreeGrafter"/>
</dbReference>
<dbReference type="Gene3D" id="3.30.559.30">
    <property type="entry name" value="Nonribosomal peptide synthetase, condensation domain"/>
    <property type="match status" value="1"/>
</dbReference>
<feature type="domain" description="Condensation" evidence="1">
    <location>
        <begin position="25"/>
        <end position="353"/>
    </location>
</feature>
<reference evidence="2 3" key="1">
    <citation type="submission" date="2020-07" db="EMBL/GenBank/DDBJ databases">
        <title>Sequencing the genomes of 1000 actinobacteria strains.</title>
        <authorList>
            <person name="Klenk H.-P."/>
        </authorList>
    </citation>
    <scope>NUCLEOTIDE SEQUENCE [LARGE SCALE GENOMIC DNA]</scope>
    <source>
        <strain evidence="2 3">DSM 44121</strain>
    </source>
</reference>
<protein>
    <recommendedName>
        <fullName evidence="1">Condensation domain-containing protein</fullName>
    </recommendedName>
</protein>
<evidence type="ECO:0000313" key="3">
    <source>
        <dbReference type="Proteomes" id="UP000540568"/>
    </source>
</evidence>
<dbReference type="RefSeq" id="WP_182616335.1">
    <property type="nucleotide sequence ID" value="NZ_BAAATF010000003.1"/>
</dbReference>
<evidence type="ECO:0000259" key="1">
    <source>
        <dbReference type="Pfam" id="PF00668"/>
    </source>
</evidence>
<dbReference type="EMBL" id="JACGWV010000001">
    <property type="protein sequence ID" value="MBA8808373.1"/>
    <property type="molecule type" value="Genomic_DNA"/>
</dbReference>
<dbReference type="PANTHER" id="PTHR45527">
    <property type="entry name" value="NONRIBOSOMAL PEPTIDE SYNTHETASE"/>
    <property type="match status" value="1"/>
</dbReference>
<dbReference type="GO" id="GO:0031177">
    <property type="term" value="F:phosphopantetheine binding"/>
    <property type="evidence" value="ECO:0007669"/>
    <property type="project" value="TreeGrafter"/>
</dbReference>
<dbReference type="PANTHER" id="PTHR45527:SF1">
    <property type="entry name" value="FATTY ACID SYNTHASE"/>
    <property type="match status" value="1"/>
</dbReference>
<dbReference type="GO" id="GO:0043041">
    <property type="term" value="P:amino acid activation for nonribosomal peptide biosynthetic process"/>
    <property type="evidence" value="ECO:0007669"/>
    <property type="project" value="TreeGrafter"/>
</dbReference>
<dbReference type="Proteomes" id="UP000540568">
    <property type="component" value="Unassembled WGS sequence"/>
</dbReference>